<evidence type="ECO:0000256" key="3">
    <source>
        <dbReference type="ARBA" id="ARBA00022454"/>
    </source>
</evidence>
<evidence type="ECO:0000256" key="5">
    <source>
        <dbReference type="ARBA" id="ARBA00022679"/>
    </source>
</evidence>
<keyword evidence="3" id="KW-0158">Chromosome</keyword>
<protein>
    <recommendedName>
        <fullName evidence="8">SET domain-containing protein</fullName>
    </recommendedName>
</protein>
<dbReference type="PANTHER" id="PTHR22884">
    <property type="entry name" value="SET DOMAIN PROTEINS"/>
    <property type="match status" value="1"/>
</dbReference>
<name>W2PCI3_PHYN3</name>
<dbReference type="GO" id="GO:0032259">
    <property type="term" value="P:methylation"/>
    <property type="evidence" value="ECO:0007669"/>
    <property type="project" value="UniProtKB-KW"/>
</dbReference>
<evidence type="ECO:0000256" key="6">
    <source>
        <dbReference type="ARBA" id="ARBA00022691"/>
    </source>
</evidence>
<evidence type="ECO:0000313" key="10">
    <source>
        <dbReference type="Proteomes" id="UP000018817"/>
    </source>
</evidence>
<evidence type="ECO:0000259" key="8">
    <source>
        <dbReference type="PROSITE" id="PS50280"/>
    </source>
</evidence>
<dbReference type="AlphaFoldDB" id="W2PCI3"/>
<evidence type="ECO:0000256" key="2">
    <source>
        <dbReference type="ARBA" id="ARBA00004286"/>
    </source>
</evidence>
<dbReference type="Proteomes" id="UP000018817">
    <property type="component" value="Unassembled WGS sequence"/>
</dbReference>
<evidence type="ECO:0000256" key="7">
    <source>
        <dbReference type="ARBA" id="ARBA00023242"/>
    </source>
</evidence>
<dbReference type="EMBL" id="KI669785">
    <property type="protein sequence ID" value="ETM97923.1"/>
    <property type="molecule type" value="Genomic_DNA"/>
</dbReference>
<dbReference type="GeneID" id="20188645"/>
<dbReference type="PROSITE" id="PS50280">
    <property type="entry name" value="SET"/>
    <property type="match status" value="1"/>
</dbReference>
<dbReference type="STRING" id="761204.W2PCI3"/>
<dbReference type="InterPro" id="IPR046341">
    <property type="entry name" value="SET_dom_sf"/>
</dbReference>
<reference evidence="9 10" key="2">
    <citation type="submission" date="2013-11" db="EMBL/GenBank/DDBJ databases">
        <title>The Genome Sequence of Phytophthora parasitica INRA-310.</title>
        <authorList>
            <consortium name="The Broad Institute Genomics Platform"/>
            <person name="Russ C."/>
            <person name="Tyler B."/>
            <person name="Panabieres F."/>
            <person name="Shan W."/>
            <person name="Tripathy S."/>
            <person name="Grunwald N."/>
            <person name="Machado M."/>
            <person name="Johnson C.S."/>
            <person name="Arredondo F."/>
            <person name="Hong C."/>
            <person name="Coffey M."/>
            <person name="Young S.K."/>
            <person name="Zeng Q."/>
            <person name="Gargeya S."/>
            <person name="Fitzgerald M."/>
            <person name="Abouelleil A."/>
            <person name="Alvarado L."/>
            <person name="Chapman S.B."/>
            <person name="Gainer-Dewar J."/>
            <person name="Goldberg J."/>
            <person name="Griggs A."/>
            <person name="Gujja S."/>
            <person name="Hansen M."/>
            <person name="Howarth C."/>
            <person name="Imamovic A."/>
            <person name="Ireland A."/>
            <person name="Larimer J."/>
            <person name="McCowan C."/>
            <person name="Murphy C."/>
            <person name="Pearson M."/>
            <person name="Poon T.W."/>
            <person name="Priest M."/>
            <person name="Roberts A."/>
            <person name="Saif S."/>
            <person name="Shea T."/>
            <person name="Sykes S."/>
            <person name="Wortman J."/>
            <person name="Nusbaum C."/>
            <person name="Birren B."/>
        </authorList>
    </citation>
    <scope>NUCLEOTIDE SEQUENCE [LARGE SCALE GENOMIC DNA]</scope>
    <source>
        <strain evidence="9 10">INRA-310</strain>
    </source>
</reference>
<dbReference type="Gene3D" id="2.170.270.10">
    <property type="entry name" value="SET domain"/>
    <property type="match status" value="1"/>
</dbReference>
<organism evidence="9 10">
    <name type="scientific">Phytophthora nicotianae (strain INRA-310)</name>
    <name type="common">Phytophthora parasitica</name>
    <dbReference type="NCBI Taxonomy" id="761204"/>
    <lineage>
        <taxon>Eukaryota</taxon>
        <taxon>Sar</taxon>
        <taxon>Stramenopiles</taxon>
        <taxon>Oomycota</taxon>
        <taxon>Peronosporomycetes</taxon>
        <taxon>Peronosporales</taxon>
        <taxon>Peronosporaceae</taxon>
        <taxon>Phytophthora</taxon>
    </lineage>
</organism>
<dbReference type="GO" id="GO:0005634">
    <property type="term" value="C:nucleus"/>
    <property type="evidence" value="ECO:0007669"/>
    <property type="project" value="UniProtKB-SubCell"/>
</dbReference>
<keyword evidence="6" id="KW-0949">S-adenosyl-L-methionine</keyword>
<comment type="subcellular location">
    <subcellularLocation>
        <location evidence="2">Chromosome</location>
    </subcellularLocation>
    <subcellularLocation>
        <location evidence="1">Nucleus</location>
    </subcellularLocation>
</comment>
<dbReference type="GO" id="GO:0005694">
    <property type="term" value="C:chromosome"/>
    <property type="evidence" value="ECO:0007669"/>
    <property type="project" value="UniProtKB-SubCell"/>
</dbReference>
<dbReference type="SUPFAM" id="SSF82199">
    <property type="entry name" value="SET domain"/>
    <property type="match status" value="1"/>
</dbReference>
<keyword evidence="4" id="KW-0489">Methyltransferase</keyword>
<evidence type="ECO:0000256" key="4">
    <source>
        <dbReference type="ARBA" id="ARBA00022603"/>
    </source>
</evidence>
<keyword evidence="7" id="KW-0539">Nucleus</keyword>
<keyword evidence="5" id="KW-0808">Transferase</keyword>
<dbReference type="RefSeq" id="XP_008916778.1">
    <property type="nucleotide sequence ID" value="XM_008918530.1"/>
</dbReference>
<feature type="domain" description="SET" evidence="8">
    <location>
        <begin position="1"/>
        <end position="45"/>
    </location>
</feature>
<evidence type="ECO:0000256" key="1">
    <source>
        <dbReference type="ARBA" id="ARBA00004123"/>
    </source>
</evidence>
<dbReference type="VEuPathDB" id="FungiDB:PPTG_19962"/>
<reference evidence="10" key="1">
    <citation type="submission" date="2011-12" db="EMBL/GenBank/DDBJ databases">
        <authorList>
            <consortium name="The Broad Institute Genome Sequencing Platform"/>
            <person name="Russ C."/>
            <person name="Tyler B."/>
            <person name="Panabieres F."/>
            <person name="Shan W."/>
            <person name="Tripathy S."/>
            <person name="Grunwald N."/>
            <person name="Machado M."/>
            <person name="Young S.K."/>
            <person name="Zeng Q."/>
            <person name="Gargeya S."/>
            <person name="Fitzgerald M."/>
            <person name="Haas B."/>
            <person name="Abouelleil A."/>
            <person name="Alvarado L."/>
            <person name="Arachchi H.M."/>
            <person name="Berlin A."/>
            <person name="Chapman S.B."/>
            <person name="Gearin G."/>
            <person name="Goldberg J."/>
            <person name="Griggs A."/>
            <person name="Gujja S."/>
            <person name="Hansen M."/>
            <person name="Heiman D."/>
            <person name="Howarth C."/>
            <person name="Larimer J."/>
            <person name="Lui A."/>
            <person name="MacDonald P.J.P."/>
            <person name="McCowen C."/>
            <person name="Montmayeur A."/>
            <person name="Murphy C."/>
            <person name="Neiman D."/>
            <person name="Pearson M."/>
            <person name="Priest M."/>
            <person name="Roberts A."/>
            <person name="Saif S."/>
            <person name="Shea T."/>
            <person name="Sisk P."/>
            <person name="Stolte C."/>
            <person name="Sykes S."/>
            <person name="Wortman J."/>
            <person name="Nusbaum C."/>
            <person name="Birren B."/>
        </authorList>
    </citation>
    <scope>NUCLEOTIDE SEQUENCE [LARGE SCALE GENOMIC DNA]</scope>
    <source>
        <strain evidence="10">INRA-310</strain>
    </source>
</reference>
<dbReference type="InterPro" id="IPR050777">
    <property type="entry name" value="SET2_Histone-Lys_MeTrsfase"/>
</dbReference>
<sequence>MLRFVNHCCVPNCRIEKRNIVGEERCGIFTVQAVSAGDELTIDYCFDCSNHAHRMPVWICLLS</sequence>
<accession>W2PCI3</accession>
<dbReference type="Pfam" id="PF00856">
    <property type="entry name" value="SET"/>
    <property type="match status" value="1"/>
</dbReference>
<evidence type="ECO:0000313" key="9">
    <source>
        <dbReference type="EMBL" id="ETM97923.1"/>
    </source>
</evidence>
<dbReference type="InterPro" id="IPR001214">
    <property type="entry name" value="SET_dom"/>
</dbReference>
<dbReference type="GO" id="GO:0008168">
    <property type="term" value="F:methyltransferase activity"/>
    <property type="evidence" value="ECO:0007669"/>
    <property type="project" value="UniProtKB-KW"/>
</dbReference>
<proteinExistence type="predicted"/>
<gene>
    <name evidence="9" type="ORF">PPTG_19962</name>
</gene>